<evidence type="ECO:0000256" key="4">
    <source>
        <dbReference type="ARBA" id="ARBA00048462"/>
    </source>
</evidence>
<dbReference type="Proteomes" id="UP001139157">
    <property type="component" value="Unassembled WGS sequence"/>
</dbReference>
<gene>
    <name evidence="6" type="ORF">NDR86_19270</name>
</gene>
<dbReference type="InterPro" id="IPR050858">
    <property type="entry name" value="Mal-CoA-ACP_Trans/PKS_FabD"/>
</dbReference>
<comment type="caution">
    <text evidence="6">The sequence shown here is derived from an EMBL/GenBank/DDBJ whole genome shotgun (WGS) entry which is preliminary data.</text>
</comment>
<dbReference type="InterPro" id="IPR016035">
    <property type="entry name" value="Acyl_Trfase/lysoPLipase"/>
</dbReference>
<dbReference type="Gene3D" id="3.40.366.10">
    <property type="entry name" value="Malonyl-Coenzyme A Acyl Carrier Protein, domain 2"/>
    <property type="match status" value="1"/>
</dbReference>
<dbReference type="SUPFAM" id="SSF52151">
    <property type="entry name" value="FabD/lysophospholipase-like"/>
    <property type="match status" value="1"/>
</dbReference>
<dbReference type="Gene3D" id="3.30.70.250">
    <property type="entry name" value="Malonyl-CoA ACP transacylase, ACP-binding"/>
    <property type="match status" value="1"/>
</dbReference>
<evidence type="ECO:0000256" key="1">
    <source>
        <dbReference type="ARBA" id="ARBA00013258"/>
    </source>
</evidence>
<dbReference type="GO" id="GO:0004314">
    <property type="term" value="F:[acyl-carrier-protein] S-malonyltransferase activity"/>
    <property type="evidence" value="ECO:0007669"/>
    <property type="project" value="UniProtKB-EC"/>
</dbReference>
<sequence length="307" mass="32529">MTDLDCAVIFPGQGAQRPGMGAPWLGSPHWRIVDEVSEWTGYPVGDLLLHTGDERLRRTDLAQISIFTMSLMAWNHLCANGIVTGVRACAGHSLGEYTALVAAGALTPREGALLVAARGAAMLAATRGHDGTMAAILGGEAADIERMAGAVRAEGGHVWVANLNGPRQVVVSGTEPGVAAVAEQARAARLKVVRLRVGGAFHTPLMAAAVPALRTALAAAEFRRTTVRIVADVDASVYSPRRWRRLAEQQLTAPVRWTDVLEALVDRLGCTRVVEVGPTRVLAKSLGRQRVPVRVGYCGYPGDLPVA</sequence>
<dbReference type="Pfam" id="PF00698">
    <property type="entry name" value="Acyl_transf_1"/>
    <property type="match status" value="1"/>
</dbReference>
<keyword evidence="7" id="KW-1185">Reference proteome</keyword>
<dbReference type="EMBL" id="JAMRXG010000007">
    <property type="protein sequence ID" value="MCM6775621.1"/>
    <property type="molecule type" value="Genomic_DNA"/>
</dbReference>
<evidence type="ECO:0000313" key="7">
    <source>
        <dbReference type="Proteomes" id="UP001139157"/>
    </source>
</evidence>
<accession>A0A9X2ECR5</accession>
<protein>
    <recommendedName>
        <fullName evidence="1">[acyl-carrier-protein] S-malonyltransferase</fullName>
        <ecNumber evidence="1">2.3.1.39</ecNumber>
    </recommendedName>
</protein>
<dbReference type="InterPro" id="IPR014043">
    <property type="entry name" value="Acyl_transferase_dom"/>
</dbReference>
<organism evidence="6 7">
    <name type="scientific">Nocardia pulmonis</name>
    <dbReference type="NCBI Taxonomy" id="2951408"/>
    <lineage>
        <taxon>Bacteria</taxon>
        <taxon>Bacillati</taxon>
        <taxon>Actinomycetota</taxon>
        <taxon>Actinomycetes</taxon>
        <taxon>Mycobacteriales</taxon>
        <taxon>Nocardiaceae</taxon>
        <taxon>Nocardia</taxon>
    </lineage>
</organism>
<keyword evidence="2" id="KW-0808">Transferase</keyword>
<feature type="domain" description="Malonyl-CoA:ACP transacylase (MAT)" evidence="5">
    <location>
        <begin position="9"/>
        <end position="298"/>
    </location>
</feature>
<proteinExistence type="predicted"/>
<evidence type="ECO:0000256" key="3">
    <source>
        <dbReference type="ARBA" id="ARBA00023315"/>
    </source>
</evidence>
<dbReference type="InterPro" id="IPR001227">
    <property type="entry name" value="Ac_transferase_dom_sf"/>
</dbReference>
<comment type="catalytic activity">
    <reaction evidence="4">
        <text>holo-[ACP] + malonyl-CoA = malonyl-[ACP] + CoA</text>
        <dbReference type="Rhea" id="RHEA:41792"/>
        <dbReference type="Rhea" id="RHEA-COMP:9623"/>
        <dbReference type="Rhea" id="RHEA-COMP:9685"/>
        <dbReference type="ChEBI" id="CHEBI:57287"/>
        <dbReference type="ChEBI" id="CHEBI:57384"/>
        <dbReference type="ChEBI" id="CHEBI:64479"/>
        <dbReference type="ChEBI" id="CHEBI:78449"/>
        <dbReference type="EC" id="2.3.1.39"/>
    </reaction>
</comment>
<evidence type="ECO:0000313" key="6">
    <source>
        <dbReference type="EMBL" id="MCM6775621.1"/>
    </source>
</evidence>
<evidence type="ECO:0000256" key="2">
    <source>
        <dbReference type="ARBA" id="ARBA00022679"/>
    </source>
</evidence>
<reference evidence="6" key="1">
    <citation type="submission" date="2022-06" db="EMBL/GenBank/DDBJ databases">
        <title>Novel species in genus nocardia.</title>
        <authorList>
            <person name="Li F."/>
        </authorList>
    </citation>
    <scope>NUCLEOTIDE SEQUENCE</scope>
    <source>
        <strain evidence="6">CDC141</strain>
    </source>
</reference>
<dbReference type="AlphaFoldDB" id="A0A9X2ECR5"/>
<dbReference type="SUPFAM" id="SSF55048">
    <property type="entry name" value="Probable ACP-binding domain of malonyl-CoA ACP transacylase"/>
    <property type="match status" value="1"/>
</dbReference>
<evidence type="ECO:0000259" key="5">
    <source>
        <dbReference type="SMART" id="SM00827"/>
    </source>
</evidence>
<name>A0A9X2ECR5_9NOCA</name>
<keyword evidence="3" id="KW-0012">Acyltransferase</keyword>
<dbReference type="PANTHER" id="PTHR42681:SF1">
    <property type="entry name" value="MALONYL-COA-ACYL CARRIER PROTEIN TRANSACYLASE, MITOCHONDRIAL"/>
    <property type="match status" value="1"/>
</dbReference>
<dbReference type="SMART" id="SM00827">
    <property type="entry name" value="PKS_AT"/>
    <property type="match status" value="1"/>
</dbReference>
<dbReference type="PANTHER" id="PTHR42681">
    <property type="entry name" value="MALONYL-COA-ACYL CARRIER PROTEIN TRANSACYLASE, MITOCHONDRIAL"/>
    <property type="match status" value="1"/>
</dbReference>
<dbReference type="GO" id="GO:0006633">
    <property type="term" value="P:fatty acid biosynthetic process"/>
    <property type="evidence" value="ECO:0007669"/>
    <property type="project" value="TreeGrafter"/>
</dbReference>
<dbReference type="EC" id="2.3.1.39" evidence="1"/>
<dbReference type="RefSeq" id="WP_251913862.1">
    <property type="nucleotide sequence ID" value="NZ_JAMRXG010000007.1"/>
</dbReference>
<dbReference type="InterPro" id="IPR016036">
    <property type="entry name" value="Malonyl_transacylase_ACP-bd"/>
</dbReference>